<keyword evidence="2" id="KW-1185">Reference proteome</keyword>
<name>A0AAV7C6Y7_ENGPU</name>
<accession>A0AAV7C6Y7</accession>
<evidence type="ECO:0000313" key="1">
    <source>
        <dbReference type="EMBL" id="KAG8580157.1"/>
    </source>
</evidence>
<reference evidence="1" key="1">
    <citation type="thesis" date="2020" institute="ProQuest LLC" country="789 East Eisenhower Parkway, Ann Arbor, MI, USA">
        <title>Comparative Genomics and Chromosome Evolution.</title>
        <authorList>
            <person name="Mudd A.B."/>
        </authorList>
    </citation>
    <scope>NUCLEOTIDE SEQUENCE</scope>
    <source>
        <strain evidence="1">237g6f4</strain>
        <tissue evidence="1">Blood</tissue>
    </source>
</reference>
<dbReference type="AlphaFoldDB" id="A0AAV7C6Y7"/>
<dbReference type="EMBL" id="WNYA01000003">
    <property type="protein sequence ID" value="KAG8580157.1"/>
    <property type="molecule type" value="Genomic_DNA"/>
</dbReference>
<organism evidence="1 2">
    <name type="scientific">Engystomops pustulosus</name>
    <name type="common">Tungara frog</name>
    <name type="synonym">Physalaemus pustulosus</name>
    <dbReference type="NCBI Taxonomy" id="76066"/>
    <lineage>
        <taxon>Eukaryota</taxon>
        <taxon>Metazoa</taxon>
        <taxon>Chordata</taxon>
        <taxon>Craniata</taxon>
        <taxon>Vertebrata</taxon>
        <taxon>Euteleostomi</taxon>
        <taxon>Amphibia</taxon>
        <taxon>Batrachia</taxon>
        <taxon>Anura</taxon>
        <taxon>Neobatrachia</taxon>
        <taxon>Hyloidea</taxon>
        <taxon>Leptodactylidae</taxon>
        <taxon>Leiuperinae</taxon>
        <taxon>Engystomops</taxon>
    </lineage>
</organism>
<evidence type="ECO:0000313" key="2">
    <source>
        <dbReference type="Proteomes" id="UP000824782"/>
    </source>
</evidence>
<dbReference type="Proteomes" id="UP000824782">
    <property type="component" value="Unassembled WGS sequence"/>
</dbReference>
<proteinExistence type="predicted"/>
<protein>
    <submittedName>
        <fullName evidence="1">Uncharacterized protein</fullName>
    </submittedName>
</protein>
<gene>
    <name evidence="1" type="ORF">GDO81_007173</name>
</gene>
<comment type="caution">
    <text evidence="1">The sequence shown here is derived from an EMBL/GenBank/DDBJ whole genome shotgun (WGS) entry which is preliminary data.</text>
</comment>
<sequence length="96" mass="11247">MNRLCSPEVFTDSLILHKIGLNITPVIGCMARESADASQSLTLHITYTYHYKSMGFPVLHYTCAYVTYRDRTVHEQYNTIYYCTNMREIILEIDMR</sequence>